<evidence type="ECO:0000313" key="1">
    <source>
        <dbReference type="EMBL" id="GAG18011.1"/>
    </source>
</evidence>
<comment type="caution">
    <text evidence="1">The sequence shown here is derived from an EMBL/GenBank/DDBJ whole genome shotgun (WGS) entry which is preliminary data.</text>
</comment>
<reference evidence="1" key="1">
    <citation type="journal article" date="2014" name="Front. Microbiol.">
        <title>High frequency of phylogenetically diverse reductive dehalogenase-homologous genes in deep subseafloor sedimentary metagenomes.</title>
        <authorList>
            <person name="Kawai M."/>
            <person name="Futagami T."/>
            <person name="Toyoda A."/>
            <person name="Takaki Y."/>
            <person name="Nishi S."/>
            <person name="Hori S."/>
            <person name="Arai W."/>
            <person name="Tsubouchi T."/>
            <person name="Morono Y."/>
            <person name="Uchiyama I."/>
            <person name="Ito T."/>
            <person name="Fujiyama A."/>
            <person name="Inagaki F."/>
            <person name="Takami H."/>
        </authorList>
    </citation>
    <scope>NUCLEOTIDE SEQUENCE</scope>
    <source>
        <strain evidence="1">Expedition CK06-06</strain>
    </source>
</reference>
<proteinExistence type="predicted"/>
<accession>X0WZ56</accession>
<feature type="non-terminal residue" evidence="1">
    <location>
        <position position="1"/>
    </location>
</feature>
<name>X0WZ56_9ZZZZ</name>
<dbReference type="AlphaFoldDB" id="X0WZ56"/>
<organism evidence="1">
    <name type="scientific">marine sediment metagenome</name>
    <dbReference type="NCBI Taxonomy" id="412755"/>
    <lineage>
        <taxon>unclassified sequences</taxon>
        <taxon>metagenomes</taxon>
        <taxon>ecological metagenomes</taxon>
    </lineage>
</organism>
<protein>
    <submittedName>
        <fullName evidence="1">Uncharacterized protein</fullName>
    </submittedName>
</protein>
<dbReference type="EMBL" id="BARS01034064">
    <property type="protein sequence ID" value="GAG18011.1"/>
    <property type="molecule type" value="Genomic_DNA"/>
</dbReference>
<sequence>PNIVTPGGTSMKGDYDRHGFIYIAPAGELHAGSRISMAMQSEDIISMFITGKGPGKEPGSNQTIIEEWQRCHLTM</sequence>
<gene>
    <name evidence="1" type="ORF">S01H1_52677</name>
</gene>